<feature type="binding site" evidence="9">
    <location>
        <position position="66"/>
    </location>
    <ligand>
        <name>ATP</name>
        <dbReference type="ChEBI" id="CHEBI:30616"/>
    </ligand>
</feature>
<feature type="domain" description="AAA+ ATPase" evidence="10">
    <location>
        <begin position="55"/>
        <end position="186"/>
    </location>
</feature>
<evidence type="ECO:0000256" key="7">
    <source>
        <dbReference type="ARBA" id="ARBA00023172"/>
    </source>
</evidence>
<evidence type="ECO:0000256" key="4">
    <source>
        <dbReference type="ARBA" id="ARBA00022801"/>
    </source>
</evidence>
<dbReference type="Gene3D" id="3.40.50.300">
    <property type="entry name" value="P-loop containing nucleotide triphosphate hydrolases"/>
    <property type="match status" value="1"/>
</dbReference>
<feature type="binding site" evidence="9">
    <location>
        <position position="69"/>
    </location>
    <ligand>
        <name>ATP</name>
        <dbReference type="ChEBI" id="CHEBI:30616"/>
    </ligand>
</feature>
<dbReference type="InterPro" id="IPR008823">
    <property type="entry name" value="RuvB_wg_C"/>
</dbReference>
<evidence type="ECO:0000256" key="2">
    <source>
        <dbReference type="ARBA" id="ARBA00022741"/>
    </source>
</evidence>
<feature type="region of interest" description="Small ATPAse domain (RuvB-S)" evidence="9">
    <location>
        <begin position="186"/>
        <end position="256"/>
    </location>
</feature>
<feature type="binding site" evidence="9">
    <location>
        <position position="24"/>
    </location>
    <ligand>
        <name>ATP</name>
        <dbReference type="ChEBI" id="CHEBI:30616"/>
    </ligand>
</feature>
<dbReference type="CDD" id="cd00009">
    <property type="entry name" value="AAA"/>
    <property type="match status" value="1"/>
</dbReference>
<dbReference type="PANTHER" id="PTHR42848">
    <property type="match status" value="1"/>
</dbReference>
<name>A0A0G0XK88_9BACT</name>
<dbReference type="SUPFAM" id="SSF52540">
    <property type="entry name" value="P-loop containing nucleoside triphosphate hydrolases"/>
    <property type="match status" value="1"/>
</dbReference>
<feature type="binding site" evidence="9">
    <location>
        <position position="222"/>
    </location>
    <ligand>
        <name>ATP</name>
        <dbReference type="ChEBI" id="CHEBI:30616"/>
    </ligand>
</feature>
<dbReference type="InterPro" id="IPR036390">
    <property type="entry name" value="WH_DNA-bd_sf"/>
</dbReference>
<feature type="binding site" evidence="9">
    <location>
        <position position="319"/>
    </location>
    <ligand>
        <name>DNA</name>
        <dbReference type="ChEBI" id="CHEBI:16991"/>
    </ligand>
</feature>
<dbReference type="Proteomes" id="UP000034256">
    <property type="component" value="Unassembled WGS sequence"/>
</dbReference>
<dbReference type="SMART" id="SM00382">
    <property type="entry name" value="AAA"/>
    <property type="match status" value="1"/>
</dbReference>
<dbReference type="SUPFAM" id="SSF46785">
    <property type="entry name" value="Winged helix' DNA-binding domain"/>
    <property type="match status" value="1"/>
</dbReference>
<keyword evidence="7 9" id="KW-0233">DNA recombination</keyword>
<comment type="function">
    <text evidence="9">The RuvA-RuvB-RuvC complex processes Holliday junction (HJ) DNA during genetic recombination and DNA repair, while the RuvA-RuvB complex plays an important role in the rescue of blocked DNA replication forks via replication fork reversal (RFR). RuvA specifically binds to HJ cruciform DNA, conferring on it an open structure. The RuvB hexamer acts as an ATP-dependent pump, pulling dsDNA into and through the RuvAB complex. RuvB forms 2 homohexamers on either side of HJ DNA bound by 1 or 2 RuvA tetramers; 4 subunits per hexamer contact DNA at a time. Coordinated motions by a converter formed by DNA-disengaged RuvB subunits stimulates ATP hydrolysis and nucleotide exchange. Immobilization of the converter enables RuvB to convert the ATP-contained energy into a lever motion, pulling 2 nucleotides of DNA out of the RuvA tetramer per ATP hydrolyzed, thus driving DNA branch migration. The RuvB motors rotate together with the DNA substrate, which together with the progressing nucleotide cycle form the mechanistic basis for DNA recombination by continuous HJ branch migration. Branch migration allows RuvC to scan DNA until it finds its consensus sequence, where it cleaves and resolves cruciform DNA.</text>
</comment>
<feature type="binding site" evidence="9">
    <location>
        <position position="175"/>
    </location>
    <ligand>
        <name>ATP</name>
        <dbReference type="ChEBI" id="CHEBI:30616"/>
    </ligand>
</feature>
<dbReference type="InterPro" id="IPR036388">
    <property type="entry name" value="WH-like_DNA-bd_sf"/>
</dbReference>
<evidence type="ECO:0000259" key="10">
    <source>
        <dbReference type="SMART" id="SM00382"/>
    </source>
</evidence>
<feature type="region of interest" description="Head domain (RuvB-H)" evidence="9">
    <location>
        <begin position="259"/>
        <end position="333"/>
    </location>
</feature>
<feature type="binding site" evidence="9">
    <location>
        <position position="25"/>
    </location>
    <ligand>
        <name>ATP</name>
        <dbReference type="ChEBI" id="CHEBI:30616"/>
    </ligand>
</feature>
<feature type="binding site" evidence="9">
    <location>
        <position position="70"/>
    </location>
    <ligand>
        <name>ATP</name>
        <dbReference type="ChEBI" id="CHEBI:30616"/>
    </ligand>
</feature>
<dbReference type="Pfam" id="PF17864">
    <property type="entry name" value="AAA_lid_4"/>
    <property type="match status" value="1"/>
</dbReference>
<comment type="subcellular location">
    <subcellularLocation>
        <location evidence="9">Cytoplasm</location>
    </subcellularLocation>
</comment>
<keyword evidence="3 9" id="KW-0227">DNA damage</keyword>
<feature type="binding site" evidence="9">
    <location>
        <position position="314"/>
    </location>
    <ligand>
        <name>DNA</name>
        <dbReference type="ChEBI" id="CHEBI:16991"/>
    </ligand>
</feature>
<organism evidence="11 12">
    <name type="scientific">Candidatus Wolfebacteria bacterium GW2011_GWA2_42_10</name>
    <dbReference type="NCBI Taxonomy" id="1619004"/>
    <lineage>
        <taxon>Bacteria</taxon>
        <taxon>Candidatus Wolfeibacteriota</taxon>
    </lineage>
</organism>
<dbReference type="GO" id="GO:0016887">
    <property type="term" value="F:ATP hydrolysis activity"/>
    <property type="evidence" value="ECO:0007669"/>
    <property type="project" value="RHEA"/>
</dbReference>
<comment type="similarity">
    <text evidence="9">Belongs to the RuvB family.</text>
</comment>
<dbReference type="InterPro" id="IPR041445">
    <property type="entry name" value="AAA_lid_4"/>
</dbReference>
<dbReference type="GO" id="GO:0006281">
    <property type="term" value="P:DNA repair"/>
    <property type="evidence" value="ECO:0007669"/>
    <property type="project" value="UniProtKB-UniRule"/>
</dbReference>
<dbReference type="EMBL" id="LCCF01000004">
    <property type="protein sequence ID" value="KKS25309.1"/>
    <property type="molecule type" value="Genomic_DNA"/>
</dbReference>
<dbReference type="Gene3D" id="1.10.10.10">
    <property type="entry name" value="Winged helix-like DNA-binding domain superfamily/Winged helix DNA-binding domain"/>
    <property type="match status" value="1"/>
</dbReference>
<keyword evidence="5 9" id="KW-0067">ATP-binding</keyword>
<protein>
    <recommendedName>
        <fullName evidence="9">Holliday junction branch migration complex subunit RuvB</fullName>
        <ecNumber evidence="9">3.6.4.-</ecNumber>
    </recommendedName>
</protein>
<evidence type="ECO:0000256" key="1">
    <source>
        <dbReference type="ARBA" id="ARBA00022490"/>
    </source>
</evidence>
<keyword evidence="6 9" id="KW-0238">DNA-binding</keyword>
<comment type="subunit">
    <text evidence="9">Homohexamer. Forms an RuvA(8)-RuvB(12)-Holliday junction (HJ) complex. HJ DNA is sandwiched between 2 RuvA tetramers; dsDNA enters through RuvA and exits via RuvB. An RuvB hexamer assembles on each DNA strand where it exits the tetramer. Each RuvB hexamer is contacted by two RuvA subunits (via domain III) on 2 adjacent RuvB subunits; this complex drives branch migration. In the full resolvosome a probable DNA-RuvA(4)-RuvB(12)-RuvC(2) complex forms which resolves the HJ.</text>
</comment>
<evidence type="ECO:0000256" key="3">
    <source>
        <dbReference type="ARBA" id="ARBA00022763"/>
    </source>
</evidence>
<dbReference type="InterPro" id="IPR027417">
    <property type="entry name" value="P-loop_NTPase"/>
</dbReference>
<evidence type="ECO:0000256" key="9">
    <source>
        <dbReference type="HAMAP-Rule" id="MF_00016"/>
    </source>
</evidence>
<keyword evidence="8 9" id="KW-0234">DNA repair</keyword>
<feature type="binding site" evidence="9">
    <location>
        <position position="70"/>
    </location>
    <ligand>
        <name>Mg(2+)</name>
        <dbReference type="ChEBI" id="CHEBI:18420"/>
    </ligand>
</feature>
<dbReference type="Gene3D" id="1.10.8.60">
    <property type="match status" value="1"/>
</dbReference>
<dbReference type="AlphaFoldDB" id="A0A0G0XK88"/>
<proteinExistence type="inferred from homology"/>
<dbReference type="InterPro" id="IPR008824">
    <property type="entry name" value="RuvB-like_N"/>
</dbReference>
<dbReference type="GO" id="GO:0009378">
    <property type="term" value="F:four-way junction helicase activity"/>
    <property type="evidence" value="ECO:0007669"/>
    <property type="project" value="InterPro"/>
</dbReference>
<evidence type="ECO:0000313" key="11">
    <source>
        <dbReference type="EMBL" id="KKS25309.1"/>
    </source>
</evidence>
<sequence length="333" mass="37744">MKKVNIKKTRNQKPKDDQSLDAVLRPFSWNDYIGQKRIKKGLKIILEAANKRNEPFDHLLFYGQPGLGKTTLAHLIAAESKSNLRVVSGPSLSRIGDLAAILSNLEEKDILFIDEAHRVPRPVEELFYSAIDERKIHLTLGKGPSARAISLDLPYFTLICATTRVNLISPPLRSRFGAIFRFDYYEKQDIEAIVERSAKILGFEIASEAVSAIARASRFTPRLANRLLKRSRDFAEMRNLKIIDKEIVSETFKILEIDEMGLESYDRHLLKMIIEKFGGGPVGVNALTAALGEEKGVIEEVYEPYLIKIGFLQRTPIGRMATEETYKWLNIAR</sequence>
<accession>A0A0G0XK88</accession>
<dbReference type="GO" id="GO:0006310">
    <property type="term" value="P:DNA recombination"/>
    <property type="evidence" value="ECO:0007669"/>
    <property type="project" value="UniProtKB-UniRule"/>
</dbReference>
<gene>
    <name evidence="9" type="primary">ruvB</name>
    <name evidence="11" type="ORF">UU85_C0004G0068</name>
</gene>
<dbReference type="Pfam" id="PF05496">
    <property type="entry name" value="RuvB_N"/>
    <property type="match status" value="1"/>
</dbReference>
<keyword evidence="1 9" id="KW-0963">Cytoplasm</keyword>
<dbReference type="GO" id="GO:0048476">
    <property type="term" value="C:Holliday junction resolvase complex"/>
    <property type="evidence" value="ECO:0007669"/>
    <property type="project" value="UniProtKB-UniRule"/>
</dbReference>
<comment type="catalytic activity">
    <reaction evidence="9">
        <text>ATP + H2O = ADP + phosphate + H(+)</text>
        <dbReference type="Rhea" id="RHEA:13065"/>
        <dbReference type="ChEBI" id="CHEBI:15377"/>
        <dbReference type="ChEBI" id="CHEBI:15378"/>
        <dbReference type="ChEBI" id="CHEBI:30616"/>
        <dbReference type="ChEBI" id="CHEBI:43474"/>
        <dbReference type="ChEBI" id="CHEBI:456216"/>
    </reaction>
</comment>
<comment type="caution">
    <text evidence="11">The sequence shown here is derived from an EMBL/GenBank/DDBJ whole genome shotgun (WGS) entry which is preliminary data.</text>
</comment>
<feature type="binding site" evidence="9">
    <location>
        <position position="71"/>
    </location>
    <ligand>
        <name>ATP</name>
        <dbReference type="ChEBI" id="CHEBI:30616"/>
    </ligand>
</feature>
<feature type="binding site" evidence="9">
    <location>
        <position position="185"/>
    </location>
    <ligand>
        <name>ATP</name>
        <dbReference type="ChEBI" id="CHEBI:30616"/>
    </ligand>
</feature>
<dbReference type="Pfam" id="PF05491">
    <property type="entry name" value="WHD_RuvB"/>
    <property type="match status" value="1"/>
</dbReference>
<dbReference type="InterPro" id="IPR003593">
    <property type="entry name" value="AAA+_ATPase"/>
</dbReference>
<evidence type="ECO:0000313" key="12">
    <source>
        <dbReference type="Proteomes" id="UP000034256"/>
    </source>
</evidence>
<dbReference type="PATRIC" id="fig|1619004.3.peg.308"/>
<dbReference type="GO" id="GO:0005524">
    <property type="term" value="F:ATP binding"/>
    <property type="evidence" value="ECO:0007669"/>
    <property type="project" value="UniProtKB-UniRule"/>
</dbReference>
<keyword evidence="2 9" id="KW-0547">Nucleotide-binding</keyword>
<dbReference type="NCBIfam" id="TIGR00635">
    <property type="entry name" value="ruvB"/>
    <property type="match status" value="1"/>
</dbReference>
<dbReference type="GO" id="GO:0005737">
    <property type="term" value="C:cytoplasm"/>
    <property type="evidence" value="ECO:0007669"/>
    <property type="project" value="UniProtKB-SubCell"/>
</dbReference>
<keyword evidence="4 9" id="KW-0378">Hydrolase</keyword>
<dbReference type="GO" id="GO:0000400">
    <property type="term" value="F:four-way junction DNA binding"/>
    <property type="evidence" value="ECO:0007669"/>
    <property type="project" value="UniProtKB-UniRule"/>
</dbReference>
<comment type="domain">
    <text evidence="9">Has 3 domains, the large (RuvB-L) and small ATPase (RuvB-S) domains and the C-terminal head (RuvB-H) domain. The head domain binds DNA, while the ATPase domains jointly bind ATP, ADP or are empty depending on the state of the subunit in the translocation cycle. During a single DNA translocation step the structure of each domain remains the same, but their relative positions change.</text>
</comment>
<dbReference type="NCBIfam" id="NF000868">
    <property type="entry name" value="PRK00080.1"/>
    <property type="match status" value="1"/>
</dbReference>
<dbReference type="PANTHER" id="PTHR42848:SF1">
    <property type="entry name" value="HOLLIDAY JUNCTION BRANCH MIGRATION COMPLEX SUBUNIT RUVB"/>
    <property type="match status" value="1"/>
</dbReference>
<keyword evidence="11" id="KW-0347">Helicase</keyword>
<dbReference type="EC" id="3.6.4.-" evidence="9"/>
<evidence type="ECO:0000256" key="6">
    <source>
        <dbReference type="ARBA" id="ARBA00023125"/>
    </source>
</evidence>
<evidence type="ECO:0000256" key="8">
    <source>
        <dbReference type="ARBA" id="ARBA00023204"/>
    </source>
</evidence>
<reference evidence="11 12" key="1">
    <citation type="journal article" date="2015" name="Nature">
        <title>rRNA introns, odd ribosomes, and small enigmatic genomes across a large radiation of phyla.</title>
        <authorList>
            <person name="Brown C.T."/>
            <person name="Hug L.A."/>
            <person name="Thomas B.C."/>
            <person name="Sharon I."/>
            <person name="Castelle C.J."/>
            <person name="Singh A."/>
            <person name="Wilkins M.J."/>
            <person name="Williams K.H."/>
            <person name="Banfield J.F."/>
        </authorList>
    </citation>
    <scope>NUCLEOTIDE SEQUENCE [LARGE SCALE GENOMIC DNA]</scope>
</reference>
<dbReference type="InterPro" id="IPR004605">
    <property type="entry name" value="DNA_helicase_Holl-junc_RuvB"/>
</dbReference>
<evidence type="ECO:0000256" key="5">
    <source>
        <dbReference type="ARBA" id="ARBA00022840"/>
    </source>
</evidence>
<comment type="caution">
    <text evidence="9">Lacks conserved residue(s) required for the propagation of feature annotation.</text>
</comment>
<dbReference type="HAMAP" id="MF_00016">
    <property type="entry name" value="DNA_HJ_migration_RuvB"/>
    <property type="match status" value="1"/>
</dbReference>